<dbReference type="GeneID" id="109010384"/>
<dbReference type="Gramene" id="Jr12_05580_p1">
    <property type="protein sequence ID" value="cds.Jr12_05580_p1"/>
    <property type="gene ID" value="Jr12_05580"/>
</dbReference>
<keyword evidence="1" id="KW-1185">Reference proteome</keyword>
<evidence type="ECO:0000313" key="2">
    <source>
        <dbReference type="RefSeq" id="XP_018846756.1"/>
    </source>
</evidence>
<sequence>MTCYFRFDHSYQAPTPSSFSANLTAMNVVPPSSSWFPDTTATNHFTSDLSNLHLHVARPGQLYTPGNPSAILHTETRDLPDPLIIRCLSLVLEISEKVKWNNNA</sequence>
<dbReference type="RefSeq" id="XP_018846756.1">
    <property type="nucleotide sequence ID" value="XM_018991211.2"/>
</dbReference>
<dbReference type="Proteomes" id="UP000235220">
    <property type="component" value="Chromosome 12"/>
</dbReference>
<protein>
    <submittedName>
        <fullName evidence="2">Uncharacterized protein LOC109010384</fullName>
    </submittedName>
</protein>
<organism evidence="1 2">
    <name type="scientific">Juglans regia</name>
    <name type="common">English walnut</name>
    <dbReference type="NCBI Taxonomy" id="51240"/>
    <lineage>
        <taxon>Eukaryota</taxon>
        <taxon>Viridiplantae</taxon>
        <taxon>Streptophyta</taxon>
        <taxon>Embryophyta</taxon>
        <taxon>Tracheophyta</taxon>
        <taxon>Spermatophyta</taxon>
        <taxon>Magnoliopsida</taxon>
        <taxon>eudicotyledons</taxon>
        <taxon>Gunneridae</taxon>
        <taxon>Pentapetalae</taxon>
        <taxon>rosids</taxon>
        <taxon>fabids</taxon>
        <taxon>Fagales</taxon>
        <taxon>Juglandaceae</taxon>
        <taxon>Juglans</taxon>
    </lineage>
</organism>
<gene>
    <name evidence="2" type="primary">LOC109010384</name>
</gene>
<name>A0A2I4GS79_JUGRE</name>
<accession>A0A2I4GS79</accession>
<dbReference type="KEGG" id="jre:109010384"/>
<proteinExistence type="predicted"/>
<dbReference type="OrthoDB" id="1752173at2759"/>
<evidence type="ECO:0000313" key="1">
    <source>
        <dbReference type="Proteomes" id="UP000235220"/>
    </source>
</evidence>
<reference evidence="2" key="1">
    <citation type="submission" date="2025-08" db="UniProtKB">
        <authorList>
            <consortium name="RefSeq"/>
        </authorList>
    </citation>
    <scope>IDENTIFICATION</scope>
    <source>
        <tissue evidence="2">Leaves</tissue>
    </source>
</reference>
<dbReference type="AlphaFoldDB" id="A0A2I4GS79"/>